<sequence length="126" mass="15307">MEITPEIRARLKENDIPEETFRKRVYNGENIERASTRPVQQKKLDEATKKELEKRGIRYFTYWLRRKRGMSHEQAMKQPVQKKHVFSDKEKEIMKENNVSEDLAKRRLRYSTWTREEALSTPPRKK</sequence>
<proteinExistence type="predicted"/>
<evidence type="ECO:0000313" key="3">
    <source>
        <dbReference type="Proteomes" id="UP000538955"/>
    </source>
</evidence>
<reference evidence="2 3" key="1">
    <citation type="submission" date="2020-04" db="EMBL/GenBank/DDBJ databases">
        <title>The Epidemiology and Molecular Characteristics of Linezolid-Resistant Staphylococcus capitis in Huashan Hospital, Shanghai.</title>
        <authorList>
            <person name="Ding L."/>
            <person name="Li P."/>
            <person name="Yang Y."/>
            <person name="Lin D."/>
            <person name="Xu X."/>
        </authorList>
    </citation>
    <scope>NUCLEOTIDE SEQUENCE [LARGE SCALE GENOMIC DNA]</scope>
    <source>
        <strain evidence="2 3">17-84</strain>
    </source>
</reference>
<organism evidence="2 3">
    <name type="scientific">Staphylococcus capitis</name>
    <dbReference type="NCBI Taxonomy" id="29388"/>
    <lineage>
        <taxon>Bacteria</taxon>
        <taxon>Bacillati</taxon>
        <taxon>Bacillota</taxon>
        <taxon>Bacilli</taxon>
        <taxon>Bacillales</taxon>
        <taxon>Staphylococcaceae</taxon>
        <taxon>Staphylococcus</taxon>
    </lineage>
</organism>
<dbReference type="Proteomes" id="UP000538955">
    <property type="component" value="Unassembled WGS sequence"/>
</dbReference>
<feature type="region of interest" description="Disordered" evidence="1">
    <location>
        <begin position="71"/>
        <end position="93"/>
    </location>
</feature>
<keyword evidence="3" id="KW-1185">Reference proteome</keyword>
<gene>
    <name evidence="2" type="ORF">HHM24_04415</name>
</gene>
<name>A0ABX1SS06_STACP</name>
<evidence type="ECO:0000313" key="2">
    <source>
        <dbReference type="EMBL" id="NMK53996.1"/>
    </source>
</evidence>
<dbReference type="RefSeq" id="WP_168992958.1">
    <property type="nucleotide sequence ID" value="NZ_JABBMI010000055.1"/>
</dbReference>
<accession>A0ABX1SS06</accession>
<protein>
    <submittedName>
        <fullName evidence="2">Uncharacterized protein</fullName>
    </submittedName>
</protein>
<evidence type="ECO:0000256" key="1">
    <source>
        <dbReference type="SAM" id="MobiDB-lite"/>
    </source>
</evidence>
<comment type="caution">
    <text evidence="2">The sequence shown here is derived from an EMBL/GenBank/DDBJ whole genome shotgun (WGS) entry which is preliminary data.</text>
</comment>
<dbReference type="EMBL" id="JABBMI010000055">
    <property type="protein sequence ID" value="NMK53996.1"/>
    <property type="molecule type" value="Genomic_DNA"/>
</dbReference>